<accession>A0A285P8V7</accession>
<gene>
    <name evidence="2" type="ORF">SAMN06269185_3263</name>
</gene>
<reference evidence="2 3" key="1">
    <citation type="submission" date="2017-09" db="EMBL/GenBank/DDBJ databases">
        <authorList>
            <person name="Ehlers B."/>
            <person name="Leendertz F.H."/>
        </authorList>
    </citation>
    <scope>NUCLEOTIDE SEQUENCE [LARGE SCALE GENOMIC DNA]</scope>
    <source>
        <strain evidence="2 3">DSM 27208</strain>
    </source>
</reference>
<dbReference type="RefSeq" id="WP_097010140.1">
    <property type="nucleotide sequence ID" value="NZ_OBEJ01000009.1"/>
</dbReference>
<keyword evidence="1" id="KW-1133">Transmembrane helix</keyword>
<evidence type="ECO:0000313" key="3">
    <source>
        <dbReference type="Proteomes" id="UP000219453"/>
    </source>
</evidence>
<name>A0A285P8V7_NATPI</name>
<sequence>MPDLPDGATEDETERDGFLSYAIEWHAFAHGVYDGMRTPKARPGELPDIEDVQQEPHYFKGGYVIGTLLQLLILAAFGSALF</sequence>
<keyword evidence="1" id="KW-0472">Membrane</keyword>
<evidence type="ECO:0000256" key="1">
    <source>
        <dbReference type="SAM" id="Phobius"/>
    </source>
</evidence>
<organism evidence="2 3">
    <name type="scientific">Natronoarchaeum philippinense</name>
    <dbReference type="NCBI Taxonomy" id="558529"/>
    <lineage>
        <taxon>Archaea</taxon>
        <taxon>Methanobacteriati</taxon>
        <taxon>Methanobacteriota</taxon>
        <taxon>Stenosarchaea group</taxon>
        <taxon>Halobacteria</taxon>
        <taxon>Halobacteriales</taxon>
        <taxon>Natronoarchaeaceae</taxon>
    </lineage>
</organism>
<keyword evidence="3" id="KW-1185">Reference proteome</keyword>
<keyword evidence="1" id="KW-0812">Transmembrane</keyword>
<dbReference type="AlphaFoldDB" id="A0A285P8V7"/>
<dbReference type="EMBL" id="OBEJ01000009">
    <property type="protein sequence ID" value="SNZ18152.1"/>
    <property type="molecule type" value="Genomic_DNA"/>
</dbReference>
<proteinExistence type="predicted"/>
<feature type="transmembrane region" description="Helical" evidence="1">
    <location>
        <begin position="61"/>
        <end position="81"/>
    </location>
</feature>
<evidence type="ECO:0000313" key="2">
    <source>
        <dbReference type="EMBL" id="SNZ18152.1"/>
    </source>
</evidence>
<dbReference type="Proteomes" id="UP000219453">
    <property type="component" value="Unassembled WGS sequence"/>
</dbReference>
<protein>
    <submittedName>
        <fullName evidence="2">Uncharacterized protein</fullName>
    </submittedName>
</protein>